<dbReference type="InterPro" id="IPR010895">
    <property type="entry name" value="CHRD"/>
</dbReference>
<dbReference type="GO" id="GO:0005615">
    <property type="term" value="C:extracellular space"/>
    <property type="evidence" value="ECO:0007669"/>
    <property type="project" value="TreeGrafter"/>
</dbReference>
<name>A0A5S3Z210_9GAMM</name>
<accession>A0A5S3Z210</accession>
<dbReference type="Proteomes" id="UP000305874">
    <property type="component" value="Unassembled WGS sequence"/>
</dbReference>
<evidence type="ECO:0000256" key="1">
    <source>
        <dbReference type="SAM" id="SignalP"/>
    </source>
</evidence>
<dbReference type="InterPro" id="IPR052278">
    <property type="entry name" value="Chordin-like_regulators"/>
</dbReference>
<evidence type="ECO:0000313" key="3">
    <source>
        <dbReference type="EMBL" id="TMP85860.1"/>
    </source>
</evidence>
<reference evidence="4" key="2">
    <citation type="submission" date="2019-06" db="EMBL/GenBank/DDBJ databases">
        <title>Co-occurence of chitin degradation, pigmentation and bioactivity in marine Pseudoalteromonas.</title>
        <authorList>
            <person name="Sonnenschein E.C."/>
            <person name="Bech P.K."/>
        </authorList>
    </citation>
    <scope>NUCLEOTIDE SEQUENCE [LARGE SCALE GENOMIC DNA]</scope>
    <source>
        <strain evidence="4">S2897</strain>
    </source>
</reference>
<feature type="domain" description="CHRD" evidence="2">
    <location>
        <begin position="398"/>
        <end position="520"/>
    </location>
</feature>
<protein>
    <submittedName>
        <fullName evidence="3">CHRD domain-containing protein</fullName>
    </submittedName>
</protein>
<dbReference type="RefSeq" id="WP_138548837.1">
    <property type="nucleotide sequence ID" value="NZ_PNCG01000017.1"/>
</dbReference>
<dbReference type="EMBL" id="PNCG01000017">
    <property type="protein sequence ID" value="TMP85860.1"/>
    <property type="molecule type" value="Genomic_DNA"/>
</dbReference>
<organism evidence="3 4">
    <name type="scientific">Pseudoalteromonas ruthenica</name>
    <dbReference type="NCBI Taxonomy" id="151081"/>
    <lineage>
        <taxon>Bacteria</taxon>
        <taxon>Pseudomonadati</taxon>
        <taxon>Pseudomonadota</taxon>
        <taxon>Gammaproteobacteria</taxon>
        <taxon>Alteromonadales</taxon>
        <taxon>Pseudoalteromonadaceae</taxon>
        <taxon>Pseudoalteromonas</taxon>
    </lineage>
</organism>
<dbReference type="AlphaFoldDB" id="A0A5S3Z210"/>
<dbReference type="PROSITE" id="PS51257">
    <property type="entry name" value="PROKAR_LIPOPROTEIN"/>
    <property type="match status" value="1"/>
</dbReference>
<evidence type="ECO:0000313" key="4">
    <source>
        <dbReference type="Proteomes" id="UP000305874"/>
    </source>
</evidence>
<feature type="domain" description="CHRD" evidence="2">
    <location>
        <begin position="156"/>
        <end position="278"/>
    </location>
</feature>
<dbReference type="Pfam" id="PF07452">
    <property type="entry name" value="CHRD"/>
    <property type="match status" value="6"/>
</dbReference>
<dbReference type="PANTHER" id="PTHR46526:SF1">
    <property type="entry name" value="CHORDIN"/>
    <property type="match status" value="1"/>
</dbReference>
<feature type="chain" id="PRO_5024391519" evidence="1">
    <location>
        <begin position="18"/>
        <end position="758"/>
    </location>
</feature>
<feature type="domain" description="CHRD" evidence="2">
    <location>
        <begin position="640"/>
        <end position="758"/>
    </location>
</feature>
<dbReference type="GO" id="GO:0036122">
    <property type="term" value="F:BMP binding"/>
    <property type="evidence" value="ECO:0007669"/>
    <property type="project" value="TreeGrafter"/>
</dbReference>
<sequence>MRYLLLLSSLLFVSACSDDDDDNVTTPPPPPPAPEFSATQTYELTLSAKQEVPMNDSMQSAAATVELDENLMQFRASLDVSDVEGFSAAHIHDGDIGENGDVAFTFSAASEGMLEVAITDLSEDLVSDLMDGDWYINVHTDAYPDGELRAQIVPDTTSIITFKLSGEQQVPANDSAGLGYGYAAFDNTNNELALRAVTMGVDDATAAHIHTGRIGSNGEVLVVLEQDDEVMTDWVAPEGTQIDADTLAVLLSGGHYVNVHTPDFPDGEIRGQILTDNFVVATFPLSGAQEVPAVDTMASGDGYALINTDDYGVELKVNTTGVDDASAAHIHTGRVGTNGEVLVALEQSLDDAGTWMAPEGTQINADIFAVLASGGHYVNVHTPANTGGELRGQILTSNFALATFALSGAQEVPAVSTTATGSGYALVNTSDYSTEVRVVTEGVDDATAAHIHTGRVGTNGEVFVALEQSMDDAGVWMTPEGTQIDADIFAVLASGGHYVNVHTPANTGGELRGQILTSNYALATFALSGAQEVPAVSTSASGSGYALVNTSDYSTEVRVVTEGVDDATAAHIHTGRIGTNGGVFVTLEQSMDDAGVWMTPEGTQIDADIFAVLASGGHYVNVHTPANTGGELRGQILTDNYVLVAFPLSGDQQVPMVTTDAFGDGYALVNTNDYGVELRVLTSGVSDATMAHIHTGNLGENGPVLVALEQDMENANRWMAPAETAITAEIFAILASGGHYVNIHTPAFPDGEIRGQIQ</sequence>
<feature type="signal peptide" evidence="1">
    <location>
        <begin position="1"/>
        <end position="17"/>
    </location>
</feature>
<dbReference type="SMART" id="SM00754">
    <property type="entry name" value="CHRD"/>
    <property type="match status" value="6"/>
</dbReference>
<dbReference type="PANTHER" id="PTHR46526">
    <property type="entry name" value="CHORDIN"/>
    <property type="match status" value="1"/>
</dbReference>
<dbReference type="PROSITE" id="PS50933">
    <property type="entry name" value="CHRD"/>
    <property type="match status" value="3"/>
</dbReference>
<reference evidence="3 4" key="1">
    <citation type="submission" date="2017-12" db="EMBL/GenBank/DDBJ databases">
        <authorList>
            <person name="Paulsen S."/>
            <person name="Gram L.K."/>
        </authorList>
    </citation>
    <scope>NUCLEOTIDE SEQUENCE [LARGE SCALE GENOMIC DNA]</scope>
    <source>
        <strain evidence="3 4">S2897</strain>
    </source>
</reference>
<evidence type="ECO:0000259" key="2">
    <source>
        <dbReference type="PROSITE" id="PS50933"/>
    </source>
</evidence>
<proteinExistence type="predicted"/>
<gene>
    <name evidence="3" type="ORF">CWC05_16095</name>
</gene>
<keyword evidence="1" id="KW-0732">Signal</keyword>
<comment type="caution">
    <text evidence="3">The sequence shown here is derived from an EMBL/GenBank/DDBJ whole genome shotgun (WGS) entry which is preliminary data.</text>
</comment>